<keyword evidence="4" id="KW-0560">Oxidoreductase</keyword>
<reference evidence="8" key="1">
    <citation type="journal article" date="2023" name="Commun. Biol.">
        <title>Genome analysis of Parmales, the sister group of diatoms, reveals the evolutionary specialization of diatoms from phago-mixotrophs to photoautotrophs.</title>
        <authorList>
            <person name="Ban H."/>
            <person name="Sato S."/>
            <person name="Yoshikawa S."/>
            <person name="Yamada K."/>
            <person name="Nakamura Y."/>
            <person name="Ichinomiya M."/>
            <person name="Sato N."/>
            <person name="Blanc-Mathieu R."/>
            <person name="Endo H."/>
            <person name="Kuwata A."/>
            <person name="Ogata H."/>
        </authorList>
    </citation>
    <scope>NUCLEOTIDE SEQUENCE [LARGE SCALE GENOMIC DNA]</scope>
    <source>
        <strain evidence="8">NIES 3701</strain>
    </source>
</reference>
<dbReference type="InterPro" id="IPR043044">
    <property type="entry name" value="TPA1/Ofd1_C"/>
</dbReference>
<evidence type="ECO:0000256" key="1">
    <source>
        <dbReference type="ARBA" id="ARBA00001961"/>
    </source>
</evidence>
<evidence type="ECO:0000256" key="4">
    <source>
        <dbReference type="ARBA" id="ARBA00023002"/>
    </source>
</evidence>
<dbReference type="GO" id="GO:0005506">
    <property type="term" value="F:iron ion binding"/>
    <property type="evidence" value="ECO:0007669"/>
    <property type="project" value="InterPro"/>
</dbReference>
<comment type="cofactor">
    <cofactor evidence="1">
        <name>L-ascorbate</name>
        <dbReference type="ChEBI" id="CHEBI:38290"/>
    </cofactor>
</comment>
<dbReference type="OrthoDB" id="430522at2759"/>
<sequence>MSSSTSCSSCASPSSKRLKTSSSTSMVSSSSFPSTADSSADSSSLPPIFSKTLSNSIPSLAEEYSKALPFPHGRIETLLEGNNCNQILEELKGNLKATFKESDLFKFYQTIDVGNLSPTSPDPDQANLCSKMPTLMSLKQSLYSPTFRSKIETLCNLPPNTLTDRIDCAVNLHTKGCHLLCHDDVIGTRKISYIIYLTDEEPEWTTADGGLLEIYDSSVSGVNRSPNATPSKTLIPKHNSMAYFEVCPNKSFHSVQEVFADRPRMSIQGWYHCSSVPEGVSGATLNRLKEVGGRGEDTEGDYSRWKKGVGGPGGVSESGGLTATDLEVLKKYINETYLTESNIAQIRSRFESDSSIQLRSFLLPSWSSKIKELITSHDLEDGLGRGKSSAEKYSAGEQRKGWKVIGPAHKQRMLEFNDGDDELGTILKKLKDDLLTSAAYAKFLLCCTGLDEIVGYRGKIRRFRPGLDYTVAHYGIFTERSVLDGTLCFVEGEGKQVLYDEATGELVGGGDDEEWGGGGGGGFECYIAADEEEGAVDEYDPDDDSELLSVSASFNTMSLCYRNFGTMRFVKYVGSSAPGSRFDISLEYELNDYDDSGDEGEEEGEGGEGSDGDN</sequence>
<evidence type="ECO:0000313" key="8">
    <source>
        <dbReference type="Proteomes" id="UP001165085"/>
    </source>
</evidence>
<dbReference type="InterPro" id="IPR039558">
    <property type="entry name" value="TPA1/OFD1_N"/>
</dbReference>
<feature type="domain" description="Prolyl 4-hydroxylase alpha subunit" evidence="6">
    <location>
        <begin position="70"/>
        <end position="272"/>
    </location>
</feature>
<keyword evidence="2" id="KW-0847">Vitamin C</keyword>
<dbReference type="Proteomes" id="UP001165085">
    <property type="component" value="Unassembled WGS sequence"/>
</dbReference>
<gene>
    <name evidence="7" type="ORF">TrST_g13822</name>
</gene>
<feature type="region of interest" description="Disordered" evidence="5">
    <location>
        <begin position="292"/>
        <end position="316"/>
    </location>
</feature>
<dbReference type="InterPro" id="IPR019601">
    <property type="entry name" value="Oxoglutarate/Fe-dep_Oase_C"/>
</dbReference>
<keyword evidence="3" id="KW-0223">Dioxygenase</keyword>
<feature type="compositionally biased region" description="Basic and acidic residues" evidence="5">
    <location>
        <begin position="292"/>
        <end position="304"/>
    </location>
</feature>
<feature type="region of interest" description="Disordered" evidence="5">
    <location>
        <begin position="590"/>
        <end position="614"/>
    </location>
</feature>
<dbReference type="PANTHER" id="PTHR12117:SF0">
    <property type="entry name" value="PROLYL 3-HYDROXYLASE OGFOD1"/>
    <property type="match status" value="1"/>
</dbReference>
<name>A0A9W7F0Z3_9STRA</name>
<dbReference type="Gene3D" id="3.60.130.20">
    <property type="entry name" value="Oxoglutarate/iron-dependent oxygenase, C-terminal degradation domain"/>
    <property type="match status" value="1"/>
</dbReference>
<evidence type="ECO:0000256" key="2">
    <source>
        <dbReference type="ARBA" id="ARBA00022896"/>
    </source>
</evidence>
<feature type="region of interest" description="Disordered" evidence="5">
    <location>
        <begin position="1"/>
        <end position="43"/>
    </location>
</feature>
<dbReference type="Pfam" id="PF13661">
    <property type="entry name" value="2OG-FeII_Oxy_4"/>
    <property type="match status" value="1"/>
</dbReference>
<evidence type="ECO:0000256" key="5">
    <source>
        <dbReference type="SAM" id="MobiDB-lite"/>
    </source>
</evidence>
<protein>
    <recommendedName>
        <fullName evidence="6">Prolyl 4-hydroxylase alpha subunit domain-containing protein</fullName>
    </recommendedName>
</protein>
<dbReference type="PANTHER" id="PTHR12117">
    <property type="entry name" value="HISTONE ACETYLTRANSFERASE COMPLEX"/>
    <property type="match status" value="1"/>
</dbReference>
<evidence type="ECO:0000313" key="7">
    <source>
        <dbReference type="EMBL" id="GMH97985.1"/>
    </source>
</evidence>
<keyword evidence="8" id="KW-1185">Reference proteome</keyword>
<proteinExistence type="predicted"/>
<dbReference type="EMBL" id="BRXY01000505">
    <property type="protein sequence ID" value="GMH97985.1"/>
    <property type="molecule type" value="Genomic_DNA"/>
</dbReference>
<dbReference type="GO" id="GO:0031418">
    <property type="term" value="F:L-ascorbic acid binding"/>
    <property type="evidence" value="ECO:0007669"/>
    <property type="project" value="UniProtKB-KW"/>
</dbReference>
<comment type="caution">
    <text evidence="7">The sequence shown here is derived from an EMBL/GenBank/DDBJ whole genome shotgun (WGS) entry which is preliminary data.</text>
</comment>
<organism evidence="7 8">
    <name type="scientific">Triparma strigata</name>
    <dbReference type="NCBI Taxonomy" id="1606541"/>
    <lineage>
        <taxon>Eukaryota</taxon>
        <taxon>Sar</taxon>
        <taxon>Stramenopiles</taxon>
        <taxon>Ochrophyta</taxon>
        <taxon>Bolidophyceae</taxon>
        <taxon>Parmales</taxon>
        <taxon>Triparmaceae</taxon>
        <taxon>Triparma</taxon>
    </lineage>
</organism>
<accession>A0A9W7F0Z3</accession>
<dbReference type="AlphaFoldDB" id="A0A9W7F0Z3"/>
<evidence type="ECO:0000256" key="3">
    <source>
        <dbReference type="ARBA" id="ARBA00022964"/>
    </source>
</evidence>
<dbReference type="InterPro" id="IPR006620">
    <property type="entry name" value="Pro_4_hyd_alph"/>
</dbReference>
<dbReference type="SMART" id="SM00702">
    <property type="entry name" value="P4Hc"/>
    <property type="match status" value="1"/>
</dbReference>
<evidence type="ECO:0000259" key="6">
    <source>
        <dbReference type="SMART" id="SM00702"/>
    </source>
</evidence>
<dbReference type="Pfam" id="PF10637">
    <property type="entry name" value="Ofd1_CTDD"/>
    <property type="match status" value="1"/>
</dbReference>
<dbReference type="GO" id="GO:0016706">
    <property type="term" value="F:2-oxoglutarate-dependent dioxygenase activity"/>
    <property type="evidence" value="ECO:0007669"/>
    <property type="project" value="InterPro"/>
</dbReference>
<dbReference type="Gene3D" id="2.60.120.620">
    <property type="entry name" value="q2cbj1_9rhob like domain"/>
    <property type="match status" value="1"/>
</dbReference>
<dbReference type="InterPro" id="IPR051842">
    <property type="entry name" value="uS12_prolyl_hydroxylase"/>
</dbReference>